<comment type="caution">
    <text evidence="5">The sequence shown here is derived from an EMBL/GenBank/DDBJ whole genome shotgun (WGS) entry which is preliminary data.</text>
</comment>
<keyword evidence="2 4" id="KW-1133">Transmembrane helix</keyword>
<feature type="transmembrane region" description="Helical" evidence="4">
    <location>
        <begin position="410"/>
        <end position="432"/>
    </location>
</feature>
<sequence length="447" mass="47000">MNGAKGLKLPLPRGFLALAVTEYWERFSLAGFKSVLTLVLIDQILGKDRSKVVGTDWSQHVIEATFGPLTTIGLASQIYGLTNALLYLSVPLGGLLGDTIAGRRGAVYVGGGAMFAALGLMIQERYFLLALPLFALGAGTIKGNLSAFAGGLFNDDAGRRHGFAIYLGFLNAGVICGPLLCGALVLRGGWRLGLGAAAIAIALGLTMFHIMTARSQMFEQPALPASTKHPDIRRAGGSGQVGLLLAALLAIYLCFAAYEQVGNIFLVWARGRSAVDFPVAWLISFDGIFTLALIPLSQLGLRTLARHGRAIGASSQIMLGCGAGTLGNLVLAAASWIYADQVPLAGTLAYLLLIDCAIVLAWPAGLSLIMEAAPRRSIGFWVGLFYLHGFFANLWVGFGGTLYERMAPASFWSLHAALAAAGALVAAASMLVPRRGHAHQEAITTSA</sequence>
<evidence type="ECO:0000256" key="3">
    <source>
        <dbReference type="ARBA" id="ARBA00023136"/>
    </source>
</evidence>
<feature type="transmembrane region" description="Helical" evidence="4">
    <location>
        <begin position="165"/>
        <end position="186"/>
    </location>
</feature>
<feature type="transmembrane region" description="Helical" evidence="4">
    <location>
        <begin position="128"/>
        <end position="153"/>
    </location>
</feature>
<dbReference type="Gene3D" id="1.20.1250.20">
    <property type="entry name" value="MFS general substrate transporter like domains"/>
    <property type="match status" value="2"/>
</dbReference>
<dbReference type="Pfam" id="PF07690">
    <property type="entry name" value="MFS_1"/>
    <property type="match status" value="1"/>
</dbReference>
<keyword evidence="3 4" id="KW-0472">Membrane</keyword>
<feature type="transmembrane region" description="Helical" evidence="4">
    <location>
        <begin position="344"/>
        <end position="366"/>
    </location>
</feature>
<proteinExistence type="predicted"/>
<name>A0ABU3MZ01_9SPHN</name>
<feature type="transmembrane region" description="Helical" evidence="4">
    <location>
        <begin position="105"/>
        <end position="122"/>
    </location>
</feature>
<organism evidence="5">
    <name type="scientific">Sphingomonas psychrotolerans</name>
    <dbReference type="NCBI Taxonomy" id="1327635"/>
    <lineage>
        <taxon>Bacteria</taxon>
        <taxon>Pseudomonadati</taxon>
        <taxon>Pseudomonadota</taxon>
        <taxon>Alphaproteobacteria</taxon>
        <taxon>Sphingomonadales</taxon>
        <taxon>Sphingomonadaceae</taxon>
        <taxon>Sphingomonas</taxon>
    </lineage>
</organism>
<evidence type="ECO:0000256" key="4">
    <source>
        <dbReference type="SAM" id="Phobius"/>
    </source>
</evidence>
<evidence type="ECO:0000256" key="1">
    <source>
        <dbReference type="ARBA" id="ARBA00022692"/>
    </source>
</evidence>
<evidence type="ECO:0000313" key="5">
    <source>
        <dbReference type="EMBL" id="MDT8757196.1"/>
    </source>
</evidence>
<feature type="transmembrane region" description="Helical" evidence="4">
    <location>
        <begin position="278"/>
        <end position="296"/>
    </location>
</feature>
<dbReference type="EMBL" id="JALMLT010000001">
    <property type="protein sequence ID" value="MDT8757196.1"/>
    <property type="molecule type" value="Genomic_DNA"/>
</dbReference>
<gene>
    <name evidence="5" type="ORF">MZO42_00660</name>
</gene>
<feature type="transmembrane region" description="Helical" evidence="4">
    <location>
        <begin position="378"/>
        <end position="398"/>
    </location>
</feature>
<protein>
    <submittedName>
        <fullName evidence="5">MFS transporter</fullName>
    </submittedName>
</protein>
<reference evidence="5" key="1">
    <citation type="submission" date="2022-04" db="EMBL/GenBank/DDBJ databases">
        <title>Tomato heritable bacteria conferring resistance against bacterial wilt.</title>
        <authorList>
            <person name="Yin J."/>
        </authorList>
    </citation>
    <scope>NUCLEOTIDE SEQUENCE</scope>
    <source>
        <strain evidence="5">Cra20</strain>
    </source>
</reference>
<feature type="transmembrane region" description="Helical" evidence="4">
    <location>
        <begin position="317"/>
        <end position="338"/>
    </location>
</feature>
<dbReference type="InterPro" id="IPR036259">
    <property type="entry name" value="MFS_trans_sf"/>
</dbReference>
<feature type="transmembrane region" description="Helical" evidence="4">
    <location>
        <begin position="192"/>
        <end position="211"/>
    </location>
</feature>
<dbReference type="InterPro" id="IPR011701">
    <property type="entry name" value="MFS"/>
</dbReference>
<evidence type="ECO:0000256" key="2">
    <source>
        <dbReference type="ARBA" id="ARBA00022989"/>
    </source>
</evidence>
<keyword evidence="1 4" id="KW-0812">Transmembrane</keyword>
<dbReference type="SUPFAM" id="SSF103473">
    <property type="entry name" value="MFS general substrate transporter"/>
    <property type="match status" value="1"/>
</dbReference>
<feature type="transmembrane region" description="Helical" evidence="4">
    <location>
        <begin position="241"/>
        <end position="258"/>
    </location>
</feature>
<accession>A0ABU3MZ01</accession>